<evidence type="ECO:0000313" key="1">
    <source>
        <dbReference type="EMBL" id="KAI7957458.1"/>
    </source>
</evidence>
<keyword evidence="2" id="KW-1185">Reference proteome</keyword>
<dbReference type="Proteomes" id="UP001060170">
    <property type="component" value="Chromosome 4"/>
</dbReference>
<reference evidence="2" key="1">
    <citation type="journal article" date="2018" name="BMC Genomics">
        <title>Genomic insights into host adaptation between the wheat stripe rust pathogen (Puccinia striiformis f. sp. tritici) and the barley stripe rust pathogen (Puccinia striiformis f. sp. hordei).</title>
        <authorList>
            <person name="Xia C."/>
            <person name="Wang M."/>
            <person name="Yin C."/>
            <person name="Cornejo O.E."/>
            <person name="Hulbert S.H."/>
            <person name="Chen X."/>
        </authorList>
    </citation>
    <scope>NUCLEOTIDE SEQUENCE [LARGE SCALE GENOMIC DNA]</scope>
    <source>
        <strain evidence="2">93-210</strain>
    </source>
</reference>
<dbReference type="EMBL" id="CM045868">
    <property type="protein sequence ID" value="KAI7957458.1"/>
    <property type="molecule type" value="Genomic_DNA"/>
</dbReference>
<sequence>MPPCVACDSRGLKCIRTITDRACTACQKAKRKCSAINTPLGPPATDHAPLPTTAPPLHPPPPPIPPRPFGRLPPPIPPRPVVASRPKTPPSIPPRPVVASRPKTPPSAPPPQPSVSGLSVPARRSSTRYEKVLRVVVPVRSPSHHRRLSRTPSPFLKNPGPGLPLPSNSFPSGHPTPSAVPRRPSTETPMAAREGVKRSSSAKRPPPSPDTVPNRRRVRRHVSPEVARGSSPARRTSRVSIDRSNRRRDRSPSTDRPSKSTGKFAGSREPRQRSPVPSRPSPPRRRFSPPSYSSVGDSPIGETTRDTAPYFAPMPFLADYNNCSRDHHLALRDWFDTRRTIQQQLKIPFDQPIPGSPELRPRPSTRTIESFMTPYLRHPSTRHLGLVPQLEDDEVEDNIRTPVDSPAHDPVSDRPRADGVGHDPVDSADPSGPSRTPKGKGRAATSSDVDAEGSVDSARSVRVPFNEGASDINPPDHLYSKLTPSPPRTKGALPSHGEPVHATQKLPQERRPGSPLTSVLPDRPRNVRMMVPVGHVEVLLTFMDRYYLESLQHSAIPPVDRRMLYAGFQWGCEGIQSKYRFATPLHAPTLRPYTRRPEVDPASFPNFYRATTPPTPPAPVASTSRLSPRSDAVVGPRTPRK</sequence>
<gene>
    <name evidence="1" type="ORF">MJO28_004553</name>
</gene>
<protein>
    <submittedName>
        <fullName evidence="1">Uncharacterized protein</fullName>
    </submittedName>
</protein>
<evidence type="ECO:0000313" key="2">
    <source>
        <dbReference type="Proteomes" id="UP001060170"/>
    </source>
</evidence>
<reference evidence="2" key="2">
    <citation type="journal article" date="2018" name="Mol. Plant Microbe Interact.">
        <title>Genome sequence resources for the wheat stripe rust pathogen (Puccinia striiformis f. sp. tritici) and the barley stripe rust pathogen (Puccinia striiformis f. sp. hordei).</title>
        <authorList>
            <person name="Xia C."/>
            <person name="Wang M."/>
            <person name="Yin C."/>
            <person name="Cornejo O.E."/>
            <person name="Hulbert S.H."/>
            <person name="Chen X."/>
        </authorList>
    </citation>
    <scope>NUCLEOTIDE SEQUENCE [LARGE SCALE GENOMIC DNA]</scope>
    <source>
        <strain evidence="2">93-210</strain>
    </source>
</reference>
<reference evidence="1 2" key="3">
    <citation type="journal article" date="2022" name="Microbiol. Spectr.">
        <title>Folding features and dynamics of 3D genome architecture in plant fungal pathogens.</title>
        <authorList>
            <person name="Xia C."/>
        </authorList>
    </citation>
    <scope>NUCLEOTIDE SEQUENCE [LARGE SCALE GENOMIC DNA]</scope>
    <source>
        <strain evidence="1 2">93-210</strain>
    </source>
</reference>
<accession>A0ACC0ERF0</accession>
<proteinExistence type="predicted"/>
<comment type="caution">
    <text evidence="1">The sequence shown here is derived from an EMBL/GenBank/DDBJ whole genome shotgun (WGS) entry which is preliminary data.</text>
</comment>
<name>A0ACC0ERF0_9BASI</name>
<organism evidence="1 2">
    <name type="scientific">Puccinia striiformis f. sp. tritici</name>
    <dbReference type="NCBI Taxonomy" id="168172"/>
    <lineage>
        <taxon>Eukaryota</taxon>
        <taxon>Fungi</taxon>
        <taxon>Dikarya</taxon>
        <taxon>Basidiomycota</taxon>
        <taxon>Pucciniomycotina</taxon>
        <taxon>Pucciniomycetes</taxon>
        <taxon>Pucciniales</taxon>
        <taxon>Pucciniaceae</taxon>
        <taxon>Puccinia</taxon>
    </lineage>
</organism>